<dbReference type="EMBL" id="GL377303">
    <property type="protein sequence ID" value="EFJ01119.1"/>
    <property type="molecule type" value="Genomic_DNA"/>
</dbReference>
<protein>
    <recommendedName>
        <fullName evidence="5">C2H2-type domain-containing protein</fullName>
    </recommendedName>
</protein>
<dbReference type="eggNOG" id="ENOG502SBYH">
    <property type="taxonomic scope" value="Eukaryota"/>
</dbReference>
<evidence type="ECO:0000256" key="2">
    <source>
        <dbReference type="SAM" id="Phobius"/>
    </source>
</evidence>
<dbReference type="PANTHER" id="PTHR31912">
    <property type="entry name" value="IP13529P"/>
    <property type="match status" value="1"/>
</dbReference>
<dbReference type="HOGENOM" id="CLU_004591_2_1_1"/>
<feature type="non-terminal residue" evidence="3">
    <location>
        <position position="1218"/>
    </location>
</feature>
<dbReference type="VEuPathDB" id="FungiDB:SCHCODRAFT_02485944"/>
<feature type="transmembrane region" description="Helical" evidence="2">
    <location>
        <begin position="52"/>
        <end position="74"/>
    </location>
</feature>
<organism evidence="4">
    <name type="scientific">Schizophyllum commune (strain H4-8 / FGSC 9210)</name>
    <name type="common">Split gill fungus</name>
    <dbReference type="NCBI Taxonomy" id="578458"/>
    <lineage>
        <taxon>Eukaryota</taxon>
        <taxon>Fungi</taxon>
        <taxon>Dikarya</taxon>
        <taxon>Basidiomycota</taxon>
        <taxon>Agaricomycotina</taxon>
        <taxon>Agaricomycetes</taxon>
        <taxon>Agaricomycetidae</taxon>
        <taxon>Agaricales</taxon>
        <taxon>Schizophyllaceae</taxon>
        <taxon>Schizophyllum</taxon>
    </lineage>
</organism>
<keyword evidence="2" id="KW-1133">Transmembrane helix</keyword>
<dbReference type="PANTHER" id="PTHR31912:SF34">
    <property type="entry name" value="NOTOCHORD-RELATED PROTEIN"/>
    <property type="match status" value="1"/>
</dbReference>
<evidence type="ECO:0008006" key="5">
    <source>
        <dbReference type="Google" id="ProtNLM"/>
    </source>
</evidence>
<dbReference type="STRING" id="578458.D8PWZ3"/>
<feature type="region of interest" description="Disordered" evidence="1">
    <location>
        <begin position="425"/>
        <end position="481"/>
    </location>
</feature>
<evidence type="ECO:0000313" key="3">
    <source>
        <dbReference type="EMBL" id="EFJ01119.1"/>
    </source>
</evidence>
<gene>
    <name evidence="3" type="ORF">SCHCODRAFT_105705</name>
</gene>
<dbReference type="OMA" id="REYNIHY"/>
<evidence type="ECO:0000313" key="4">
    <source>
        <dbReference type="Proteomes" id="UP000007431"/>
    </source>
</evidence>
<dbReference type="InParanoid" id="D8PWZ3"/>
<feature type="region of interest" description="Disordered" evidence="1">
    <location>
        <begin position="330"/>
        <end position="353"/>
    </location>
</feature>
<dbReference type="RefSeq" id="XP_003036021.1">
    <property type="nucleotide sequence ID" value="XM_003035975.1"/>
</dbReference>
<feature type="compositionally biased region" description="Low complexity" evidence="1">
    <location>
        <begin position="787"/>
        <end position="820"/>
    </location>
</feature>
<keyword evidence="4" id="KW-1185">Reference proteome</keyword>
<dbReference type="OrthoDB" id="2506088at2759"/>
<keyword evidence="2" id="KW-0812">Transmembrane</keyword>
<name>D8PWZ3_SCHCM</name>
<sequence length="1218" mass="136805">MAIPLPHQLLLSSKLKRCKDRERARKRRLEAAASAGSEEPLEERFLWHPKQWLHWVHSILAILFTLGCLIALYLAAGATPSDLSRLILVAAVALSVAAASAVSAYIGKLYRTYIGEAYIIQRCTIDWPVREGSADDPCPFCGMEHAGNTSASSNKASPGPPRTVFVRGTGIRGPGPGRVVTTLRVPDGTSARTAMKMLRERHAIADLEHIKPYACIYSQGSRPRILADKSCQEAVLLEAECTLEIRYRVLGGMREESDFASRRAQQRFHPADFRPHQRFKAKDPRVWECRSYEQWHCKACDAEYASGSIHQHEKSQKHQQNADAYWRDHHAQHTPSEASIRPSPAEASLGSREREVLYDRMRTILDERANTDSGWNVGDDSGAMEIDWDADAWKDAEQYGISYEEREVASLASDLRRYFDGHDAEDMPDLAVDSDDEDAELDGVGEGNTSDDDEDDTDNTTAPLGEGWKRQRAPIGDEENPWYPWPDKETCIVDILRHIPRCSFSAKQNQVIHWAMTVLGLDNVPTQRSMKDVSKVLQSICGIESLRFVSAFGNIYYTNDVSAIIAQEMANLRVRRHLHFLPEKTNGKVSEAWHASRWLDELDPALLTQSIRKHNDQAQEFFVFEPSLLMDLTVFMPVRWYLESGVVHARGWRMTPDSREEGWIVHEQEESTISERDLFLSLPTFAQRHRLYNLPSPNRITVTPLEMADGIVDQIRSAQEDGIWAWDAEEEDYVLVIPSVFAMLGDNPMQSEMCCHSGLMANHFCRACWVEGEDVENEAEEHDDGKSAASSRAPSPDSGRASPDSVRASPGATRASTTGARTRKAETLDDMISRLDCMMSMSQRMRTKSETLHILHEQFSEAKRVGGKTALGNKRTATGIKDSYQSHFLDKLTQLTTKKGQSKAQKQAAVTNLLSTFPESARMLNPLLRLPELDAHADTPVEILHVILLGIVKYFWRDVINNRLKTPAKEILKSRLDSFDTSGLGIAPLSGDTLVDYAGSLVGRDFRAIAQVAPFVLCDLGLSADLLDIWSALGMVVPMVWQPEIDDMDVYLVRLRAAIRYLLDCTCKLDAQWFNKPKFHMLIHLPEHIRRFGPAMLFATEGFESFNAIIRAHSIHSNRHAPSRDIARSMAQSNRIRHLLSGGYFRVPNTGLPSSQAPVSTPQKGLSPWMSCVKGPEDMAYHWRAINGPPLDLIRTNSFAQRFLAFADDPIARPSFGE</sequence>
<feature type="region of interest" description="Disordered" evidence="1">
    <location>
        <begin position="777"/>
        <end position="826"/>
    </location>
</feature>
<feature type="compositionally biased region" description="Acidic residues" evidence="1">
    <location>
        <begin position="426"/>
        <end position="458"/>
    </location>
</feature>
<dbReference type="Proteomes" id="UP000007431">
    <property type="component" value="Unassembled WGS sequence"/>
</dbReference>
<reference evidence="3 4" key="1">
    <citation type="journal article" date="2010" name="Nat. Biotechnol.">
        <title>Genome sequence of the model mushroom Schizophyllum commune.</title>
        <authorList>
            <person name="Ohm R.A."/>
            <person name="de Jong J.F."/>
            <person name="Lugones L.G."/>
            <person name="Aerts A."/>
            <person name="Kothe E."/>
            <person name="Stajich J.E."/>
            <person name="de Vries R.P."/>
            <person name="Record E."/>
            <person name="Levasseur A."/>
            <person name="Baker S.E."/>
            <person name="Bartholomew K.A."/>
            <person name="Coutinho P.M."/>
            <person name="Erdmann S."/>
            <person name="Fowler T.J."/>
            <person name="Gathman A.C."/>
            <person name="Lombard V."/>
            <person name="Henrissat B."/>
            <person name="Knabe N."/>
            <person name="Kuees U."/>
            <person name="Lilly W.W."/>
            <person name="Lindquist E."/>
            <person name="Lucas S."/>
            <person name="Magnuson J.K."/>
            <person name="Piumi F."/>
            <person name="Raudaskoski M."/>
            <person name="Salamov A."/>
            <person name="Schmutz J."/>
            <person name="Schwarze F.W.M.R."/>
            <person name="vanKuyk P.A."/>
            <person name="Horton J.S."/>
            <person name="Grigoriev I.V."/>
            <person name="Woesten H.A.B."/>
        </authorList>
    </citation>
    <scope>NUCLEOTIDE SEQUENCE [LARGE SCALE GENOMIC DNA]</scope>
    <source>
        <strain evidence="4">H4-8 / FGSC 9210</strain>
    </source>
</reference>
<keyword evidence="2" id="KW-0472">Membrane</keyword>
<feature type="transmembrane region" description="Helical" evidence="2">
    <location>
        <begin position="86"/>
        <end position="106"/>
    </location>
</feature>
<dbReference type="AlphaFoldDB" id="D8PWZ3"/>
<evidence type="ECO:0000256" key="1">
    <source>
        <dbReference type="SAM" id="MobiDB-lite"/>
    </source>
</evidence>
<accession>D8PWZ3</accession>
<dbReference type="GeneID" id="9595881"/>
<dbReference type="KEGG" id="scm:SCHCO_02485944"/>
<proteinExistence type="predicted"/>